<keyword evidence="2 5" id="KW-0812">Transmembrane</keyword>
<evidence type="ECO:0000256" key="3">
    <source>
        <dbReference type="ARBA" id="ARBA00022989"/>
    </source>
</evidence>
<evidence type="ECO:0000256" key="2">
    <source>
        <dbReference type="ARBA" id="ARBA00022692"/>
    </source>
</evidence>
<evidence type="ECO:0000313" key="8">
    <source>
        <dbReference type="Proteomes" id="UP001564408"/>
    </source>
</evidence>
<reference evidence="7 8" key="1">
    <citation type="submission" date="2024-05" db="EMBL/GenBank/DDBJ databases">
        <title>Genome Sequence and Characterization of the New Strain Purple Sulfur Bacterium of Genus Thioalkalicoccus.</title>
        <authorList>
            <person name="Bryantseva I.A."/>
            <person name="Kyndt J.A."/>
            <person name="Imhoff J.F."/>
        </authorList>
    </citation>
    <scope>NUCLEOTIDE SEQUENCE [LARGE SCALE GENOMIC DNA]</scope>
    <source>
        <strain evidence="7 8">Um2</strain>
    </source>
</reference>
<sequence length="163" mass="18879">MQDPKPWYGRRGEVLVVIQFALLFGFILTPVWNPLASADLYAALEPVRWAVLIVTWVIALILGSLGSMHLREYITPLPYPVDHSRLVQRGIYGIVRHPLYSSQLFAALGWVVVNLSLSHLAVLVVGFLFFNYKASREERWLTERHPEYPGYARRVRKFIPWVY</sequence>
<name>A0ABV4BBE8_9GAMM</name>
<feature type="transmembrane region" description="Helical" evidence="5">
    <location>
        <begin position="107"/>
        <end position="130"/>
    </location>
</feature>
<dbReference type="EC" id="2.1.1.334" evidence="7"/>
<dbReference type="Pfam" id="PF02544">
    <property type="entry name" value="Steroid_dh"/>
    <property type="match status" value="1"/>
</dbReference>
<dbReference type="Proteomes" id="UP001564408">
    <property type="component" value="Unassembled WGS sequence"/>
</dbReference>
<evidence type="ECO:0000256" key="4">
    <source>
        <dbReference type="ARBA" id="ARBA00023136"/>
    </source>
</evidence>
<keyword evidence="8" id="KW-1185">Reference proteome</keyword>
<dbReference type="PANTHER" id="PTHR43847">
    <property type="entry name" value="BLL3993 PROTEIN"/>
    <property type="match status" value="1"/>
</dbReference>
<dbReference type="InterPro" id="IPR001104">
    <property type="entry name" value="3-oxo-5_a-steroid_4-DH_C"/>
</dbReference>
<dbReference type="PANTHER" id="PTHR43847:SF1">
    <property type="entry name" value="BLL3993 PROTEIN"/>
    <property type="match status" value="1"/>
</dbReference>
<comment type="caution">
    <text evidence="7">The sequence shown here is derived from an EMBL/GenBank/DDBJ whole genome shotgun (WGS) entry which is preliminary data.</text>
</comment>
<dbReference type="Gene3D" id="1.20.120.1630">
    <property type="match status" value="1"/>
</dbReference>
<keyword evidence="7" id="KW-0808">Transferase</keyword>
<keyword evidence="7" id="KW-0489">Methyltransferase</keyword>
<keyword evidence="3 5" id="KW-1133">Transmembrane helix</keyword>
<organism evidence="7 8">
    <name type="scientific">Thioalkalicoccus limnaeus</name>
    <dbReference type="NCBI Taxonomy" id="120681"/>
    <lineage>
        <taxon>Bacteria</taxon>
        <taxon>Pseudomonadati</taxon>
        <taxon>Pseudomonadota</taxon>
        <taxon>Gammaproteobacteria</taxon>
        <taxon>Chromatiales</taxon>
        <taxon>Chromatiaceae</taxon>
        <taxon>Thioalkalicoccus</taxon>
    </lineage>
</organism>
<dbReference type="EMBL" id="JBDKXB010000004">
    <property type="protein sequence ID" value="MEY6431808.1"/>
    <property type="molecule type" value="Genomic_DNA"/>
</dbReference>
<evidence type="ECO:0000256" key="5">
    <source>
        <dbReference type="SAM" id="Phobius"/>
    </source>
</evidence>
<evidence type="ECO:0000256" key="1">
    <source>
        <dbReference type="ARBA" id="ARBA00004141"/>
    </source>
</evidence>
<dbReference type="GO" id="GO:0032259">
    <property type="term" value="P:methylation"/>
    <property type="evidence" value="ECO:0007669"/>
    <property type="project" value="UniProtKB-KW"/>
</dbReference>
<comment type="subcellular location">
    <subcellularLocation>
        <location evidence="1">Membrane</location>
        <topology evidence="1">Multi-pass membrane protein</topology>
    </subcellularLocation>
</comment>
<evidence type="ECO:0000259" key="6">
    <source>
        <dbReference type="Pfam" id="PF02544"/>
    </source>
</evidence>
<dbReference type="RefSeq" id="WP_369666190.1">
    <property type="nucleotide sequence ID" value="NZ_JBDKXB010000004.1"/>
</dbReference>
<dbReference type="GO" id="GO:0004671">
    <property type="term" value="F:protein C-terminal S-isoprenylcysteine carboxyl O-methyltransferase activity"/>
    <property type="evidence" value="ECO:0007669"/>
    <property type="project" value="UniProtKB-EC"/>
</dbReference>
<dbReference type="EC" id="2.1.1.100" evidence="7"/>
<gene>
    <name evidence="7" type="ORF">ABC977_05220</name>
</gene>
<keyword evidence="4 5" id="KW-0472">Membrane</keyword>
<evidence type="ECO:0000313" key="7">
    <source>
        <dbReference type="EMBL" id="MEY6431808.1"/>
    </source>
</evidence>
<protein>
    <submittedName>
        <fullName evidence="7">Isoprenylcysteine carboxylmethyltransferase family protein</fullName>
        <ecNumber evidence="7">2.1.1.100</ecNumber>
        <ecNumber evidence="7">2.1.1.334</ecNumber>
    </submittedName>
</protein>
<feature type="transmembrane region" description="Helical" evidence="5">
    <location>
        <begin position="14"/>
        <end position="35"/>
    </location>
</feature>
<accession>A0ABV4BBE8</accession>
<dbReference type="InterPro" id="IPR052527">
    <property type="entry name" value="Metal_cation-efflux_comp"/>
</dbReference>
<feature type="domain" description="3-oxo-5-alpha-steroid 4-dehydrogenase C-terminal" evidence="6">
    <location>
        <begin position="17"/>
        <end position="163"/>
    </location>
</feature>
<feature type="transmembrane region" description="Helical" evidence="5">
    <location>
        <begin position="47"/>
        <end position="70"/>
    </location>
</feature>
<proteinExistence type="predicted"/>